<evidence type="ECO:0000313" key="2">
    <source>
        <dbReference type="Proteomes" id="UP001519308"/>
    </source>
</evidence>
<dbReference type="EMBL" id="JAGGLL010000011">
    <property type="protein sequence ID" value="MBP2021919.1"/>
    <property type="molecule type" value="Genomic_DNA"/>
</dbReference>
<evidence type="ECO:0008006" key="3">
    <source>
        <dbReference type="Google" id="ProtNLM"/>
    </source>
</evidence>
<protein>
    <recommendedName>
        <fullName evidence="3">SMI1/KNR4 family protein</fullName>
    </recommendedName>
</protein>
<dbReference type="RefSeq" id="WP_021281362.1">
    <property type="nucleotide sequence ID" value="NZ_JAGGLL010000011.1"/>
</dbReference>
<name>A0ABS4K5I8_9CLOT</name>
<sequence>MNKGVELYFKELIGIYGEEVSLSDPEGTNNKLEQIPVPLRSLYKFTSSVKLPFGEIFDIDKELMQSERMPFKPNWFVFGNEGKHMWYGGENK</sequence>
<organism evidence="1 2">
    <name type="scientific">Clostridium punense</name>
    <dbReference type="NCBI Taxonomy" id="1054297"/>
    <lineage>
        <taxon>Bacteria</taxon>
        <taxon>Bacillati</taxon>
        <taxon>Bacillota</taxon>
        <taxon>Clostridia</taxon>
        <taxon>Eubacteriales</taxon>
        <taxon>Clostridiaceae</taxon>
        <taxon>Clostridium</taxon>
    </lineage>
</organism>
<keyword evidence="2" id="KW-1185">Reference proteome</keyword>
<reference evidence="1 2" key="1">
    <citation type="submission" date="2021-03" db="EMBL/GenBank/DDBJ databases">
        <title>Genomic Encyclopedia of Type Strains, Phase IV (KMG-IV): sequencing the most valuable type-strain genomes for metagenomic binning, comparative biology and taxonomic classification.</title>
        <authorList>
            <person name="Goeker M."/>
        </authorList>
    </citation>
    <scope>NUCLEOTIDE SEQUENCE [LARGE SCALE GENOMIC DNA]</scope>
    <source>
        <strain evidence="1 2">DSM 28650</strain>
    </source>
</reference>
<comment type="caution">
    <text evidence="1">The sequence shown here is derived from an EMBL/GenBank/DDBJ whole genome shotgun (WGS) entry which is preliminary data.</text>
</comment>
<dbReference type="Proteomes" id="UP001519308">
    <property type="component" value="Unassembled WGS sequence"/>
</dbReference>
<evidence type="ECO:0000313" key="1">
    <source>
        <dbReference type="EMBL" id="MBP2021919.1"/>
    </source>
</evidence>
<proteinExistence type="predicted"/>
<accession>A0ABS4K5I8</accession>
<gene>
    <name evidence="1" type="ORF">J2Z44_001715</name>
</gene>